<protein>
    <submittedName>
        <fullName evidence="2">Uncharacterized protein</fullName>
    </submittedName>
</protein>
<evidence type="ECO:0000313" key="2">
    <source>
        <dbReference type="EMBL" id="RKO83755.1"/>
    </source>
</evidence>
<feature type="compositionally biased region" description="Basic residues" evidence="1">
    <location>
        <begin position="64"/>
        <end position="73"/>
    </location>
</feature>
<dbReference type="Proteomes" id="UP000269721">
    <property type="component" value="Unassembled WGS sequence"/>
</dbReference>
<evidence type="ECO:0000256" key="1">
    <source>
        <dbReference type="SAM" id="MobiDB-lite"/>
    </source>
</evidence>
<accession>A0A4P9VXU0</accession>
<sequence length="285" mass="31451">MIPSAYRTATAVSLCVQAGSSVLARSPLGSTVRPVAFPFLSLPSAPLSPRRRPPASRLVPRQPKSQHTRRTGHAFRTSILPLPNQSAKRQTYEEDPHNQSIEPANDVPPSARFRACSTRVARLRNLPIISAYSPVKSSIGFKSLFNGPPEVLPLPNESGDRESSKHLLAWVQPSCPSNLQWQWEGVRAGERLRGDEWTAVEREKKRKKSIGASSTSSQSVALLSVESSTRISDLAVDVQRRKSSALQIILLQHMTKLAVTTQRSAEQHRKTIISPSLFFILLCLP</sequence>
<gene>
    <name evidence="2" type="ORF">BDK51DRAFT_45377</name>
</gene>
<proteinExistence type="predicted"/>
<name>A0A4P9VXU0_9FUNG</name>
<organism evidence="2 3">
    <name type="scientific">Blyttiomyces helicus</name>
    <dbReference type="NCBI Taxonomy" id="388810"/>
    <lineage>
        <taxon>Eukaryota</taxon>
        <taxon>Fungi</taxon>
        <taxon>Fungi incertae sedis</taxon>
        <taxon>Chytridiomycota</taxon>
        <taxon>Chytridiomycota incertae sedis</taxon>
        <taxon>Chytridiomycetes</taxon>
        <taxon>Chytridiomycetes incertae sedis</taxon>
        <taxon>Blyttiomyces</taxon>
    </lineage>
</organism>
<dbReference type="EMBL" id="ML000879">
    <property type="protein sequence ID" value="RKO83755.1"/>
    <property type="molecule type" value="Genomic_DNA"/>
</dbReference>
<reference evidence="3" key="1">
    <citation type="journal article" date="2018" name="Nat. Microbiol.">
        <title>Leveraging single-cell genomics to expand the fungal tree of life.</title>
        <authorList>
            <person name="Ahrendt S.R."/>
            <person name="Quandt C.A."/>
            <person name="Ciobanu D."/>
            <person name="Clum A."/>
            <person name="Salamov A."/>
            <person name="Andreopoulos B."/>
            <person name="Cheng J.F."/>
            <person name="Woyke T."/>
            <person name="Pelin A."/>
            <person name="Henrissat B."/>
            <person name="Reynolds N.K."/>
            <person name="Benny G.L."/>
            <person name="Smith M.E."/>
            <person name="James T.Y."/>
            <person name="Grigoriev I.V."/>
        </authorList>
    </citation>
    <scope>NUCLEOTIDE SEQUENCE [LARGE SCALE GENOMIC DNA]</scope>
</reference>
<dbReference type="AlphaFoldDB" id="A0A4P9VXU0"/>
<feature type="region of interest" description="Disordered" evidence="1">
    <location>
        <begin position="46"/>
        <end position="110"/>
    </location>
</feature>
<keyword evidence="3" id="KW-1185">Reference proteome</keyword>
<evidence type="ECO:0000313" key="3">
    <source>
        <dbReference type="Proteomes" id="UP000269721"/>
    </source>
</evidence>